<dbReference type="Proteomes" id="UP000438093">
    <property type="component" value="Unassembled WGS sequence"/>
</dbReference>
<proteinExistence type="predicted"/>
<name>A0A6N7RKY6_9ACTN</name>
<dbReference type="AlphaFoldDB" id="A0A6N7RKY6"/>
<sequence length="321" mass="35319">MDPVLSHASALEYWKSVRVGSRHFRQVSRARKLIAIPPQVGEFAEPGPWWLSRPLHVLVDGAATRRNSQGVVSHVWSAALPKGAILDSENGFCVCSPELTFLQMADILDLVDLVELAFEFCGTYDISTGETRACAPLTTAAKLKSFAAKAEGVRGRRKALRALRYAADGAASRRETVLTMLLCLPYNLGGYRCDLPVLNYRVDVGARARSVATKRYYRCDLYWPNANLALEYDSDLEHLGSRNAANDSSRRNALDALGVDVVSVTTRQVASRVEMEKIAHHIARRLGKRLQYGEPAFSAASLKLRTRLLGSAKDEDASASL</sequence>
<evidence type="ECO:0008006" key="3">
    <source>
        <dbReference type="Google" id="ProtNLM"/>
    </source>
</evidence>
<keyword evidence="2" id="KW-1185">Reference proteome</keyword>
<dbReference type="EMBL" id="VTFY01000002">
    <property type="protein sequence ID" value="MRX81530.1"/>
    <property type="molecule type" value="Genomic_DNA"/>
</dbReference>
<evidence type="ECO:0000313" key="1">
    <source>
        <dbReference type="EMBL" id="MRX81530.1"/>
    </source>
</evidence>
<gene>
    <name evidence="1" type="ORF">GJG86_03325</name>
</gene>
<dbReference type="Gene3D" id="3.40.960.10">
    <property type="entry name" value="VSR Endonuclease"/>
    <property type="match status" value="1"/>
</dbReference>
<evidence type="ECO:0000313" key="2">
    <source>
        <dbReference type="Proteomes" id="UP000438093"/>
    </source>
</evidence>
<accession>A0A6N7RKY6</accession>
<protein>
    <recommendedName>
        <fullName evidence="3">DUF559 domain-containing protein</fullName>
    </recommendedName>
</protein>
<comment type="caution">
    <text evidence="1">The sequence shown here is derived from an EMBL/GenBank/DDBJ whole genome shotgun (WGS) entry which is preliminary data.</text>
</comment>
<reference evidence="2" key="1">
    <citation type="submission" date="2019-08" db="EMBL/GenBank/DDBJ databases">
        <title>Arthrobacter sp. nov., isolated from plateau pika and Tibetan wild ass.</title>
        <authorList>
            <person name="Ge Y."/>
        </authorList>
    </citation>
    <scope>NUCLEOTIDE SEQUENCE [LARGE SCALE GENOMIC DNA]</scope>
    <source>
        <strain evidence="2">HF-4214</strain>
    </source>
</reference>
<organism evidence="1 2">
    <name type="scientific">Eggerthella guodeyinii</name>
    <dbReference type="NCBI Taxonomy" id="2690837"/>
    <lineage>
        <taxon>Bacteria</taxon>
        <taxon>Bacillati</taxon>
        <taxon>Actinomycetota</taxon>
        <taxon>Coriobacteriia</taxon>
        <taxon>Eggerthellales</taxon>
        <taxon>Eggerthellaceae</taxon>
        <taxon>Eggerthella</taxon>
    </lineage>
</organism>
<dbReference type="RefSeq" id="WP_154332437.1">
    <property type="nucleotide sequence ID" value="NZ_VTFY01000002.1"/>
</dbReference>